<protein>
    <submittedName>
        <fullName evidence="1">Uncharacterized protein</fullName>
    </submittedName>
</protein>
<keyword evidence="2" id="KW-1185">Reference proteome</keyword>
<organism evidence="1 2">
    <name type="scientific">Vibrio caribbeanicus ATCC BAA-2122</name>
    <dbReference type="NCBI Taxonomy" id="796620"/>
    <lineage>
        <taxon>Bacteria</taxon>
        <taxon>Pseudomonadati</taxon>
        <taxon>Pseudomonadota</taxon>
        <taxon>Gammaproteobacteria</taxon>
        <taxon>Vibrionales</taxon>
        <taxon>Vibrionaceae</taxon>
        <taxon>Vibrio</taxon>
    </lineage>
</organism>
<comment type="caution">
    <text evidence="1">The sequence shown here is derived from an EMBL/GenBank/DDBJ whole genome shotgun (WGS) entry which is preliminary data.</text>
</comment>
<accession>E3BJW0</accession>
<evidence type="ECO:0000313" key="1">
    <source>
        <dbReference type="EMBL" id="EFP96879.1"/>
    </source>
</evidence>
<proteinExistence type="predicted"/>
<dbReference type="EMBL" id="AEIU01000069">
    <property type="protein sequence ID" value="EFP96879.1"/>
    <property type="molecule type" value="Genomic_DNA"/>
</dbReference>
<dbReference type="eggNOG" id="ENOG5032HZG">
    <property type="taxonomic scope" value="Bacteria"/>
</dbReference>
<name>E3BJW0_9VIBR</name>
<sequence>MDNQKQVYNAFYKSQDRFLEKECQCGFEPDIISEYLHWGMIIASRYEQGSKHENPLMCEMFLRQIYFHLLEAIRDPNRTHVFRQICLDSIHTPLLSLKRYYSHWENGDLNFLKLQQLLQRLQTPLDE</sequence>
<reference evidence="1 2" key="1">
    <citation type="journal article" date="2012" name="Int. J. Syst. Evol. Microbiol.">
        <title>Vibrio caribbeanicus sp. nov., isolated from the marine sponge Scleritoderma cyanea.</title>
        <authorList>
            <person name="Hoffmann M."/>
            <person name="Monday S.R."/>
            <person name="Allard M.W."/>
            <person name="Strain E.A."/>
            <person name="Whittaker P."/>
            <person name="Naum M."/>
            <person name="McCarthy P.J."/>
            <person name="Lopez J.V."/>
            <person name="Fischer M."/>
            <person name="Brown E.W."/>
        </authorList>
    </citation>
    <scope>NUCLEOTIDE SEQUENCE [LARGE SCALE GENOMIC DNA]</scope>
    <source>
        <strain evidence="1 2">ATCC BAA-2122</strain>
    </source>
</reference>
<dbReference type="AlphaFoldDB" id="E3BJW0"/>
<dbReference type="Proteomes" id="UP000002943">
    <property type="component" value="Unassembled WGS sequence"/>
</dbReference>
<dbReference type="OrthoDB" id="5893245at2"/>
<evidence type="ECO:0000313" key="2">
    <source>
        <dbReference type="Proteomes" id="UP000002943"/>
    </source>
</evidence>
<dbReference type="RefSeq" id="WP_009601314.1">
    <property type="nucleotide sequence ID" value="NZ_AEIU01000069.1"/>
</dbReference>
<gene>
    <name evidence="1" type="ORF">VIBC2010_07914</name>
</gene>
<dbReference type="STRING" id="796620.VIBC2010_07914"/>